<keyword evidence="1" id="KW-0479">Metal-binding</keyword>
<proteinExistence type="inferred from homology"/>
<dbReference type="InterPro" id="IPR034750">
    <property type="entry name" value="CULT"/>
</dbReference>
<sequence>MAISKRNDSLGPADRVMVQLFKNPQGAMFEVITTKEANVFRASEQVSGDTWWPGYNWIILGCPQCHQHVGWEYIPQNKNSDAKSFFGLVLSNLLYENEADELIVLPKSYQS</sequence>
<evidence type="ECO:0000313" key="5">
    <source>
        <dbReference type="EMBL" id="KAH3780927.1"/>
    </source>
</evidence>
<protein>
    <recommendedName>
        <fullName evidence="3">Protein yippee-like</fullName>
    </recommendedName>
</protein>
<reference evidence="5" key="1">
    <citation type="journal article" date="2019" name="bioRxiv">
        <title>The Genome of the Zebra Mussel, Dreissena polymorpha: A Resource for Invasive Species Research.</title>
        <authorList>
            <person name="McCartney M.A."/>
            <person name="Auch B."/>
            <person name="Kono T."/>
            <person name="Mallez S."/>
            <person name="Zhang Y."/>
            <person name="Obille A."/>
            <person name="Becker A."/>
            <person name="Abrahante J.E."/>
            <person name="Garbe J."/>
            <person name="Badalamenti J.P."/>
            <person name="Herman A."/>
            <person name="Mangelson H."/>
            <person name="Liachko I."/>
            <person name="Sullivan S."/>
            <person name="Sone E.D."/>
            <person name="Koren S."/>
            <person name="Silverstein K.A.T."/>
            <person name="Beckman K.B."/>
            <person name="Gohl D.M."/>
        </authorList>
    </citation>
    <scope>NUCLEOTIDE SEQUENCE</scope>
    <source>
        <strain evidence="5">Duluth1</strain>
        <tissue evidence="5">Whole animal</tissue>
    </source>
</reference>
<dbReference type="InterPro" id="IPR004910">
    <property type="entry name" value="Yippee/Mis18/Cereblon"/>
</dbReference>
<accession>A0A9D4EIE1</accession>
<keyword evidence="2" id="KW-0862">Zinc</keyword>
<reference evidence="5" key="2">
    <citation type="submission" date="2020-11" db="EMBL/GenBank/DDBJ databases">
        <authorList>
            <person name="McCartney M.A."/>
            <person name="Auch B."/>
            <person name="Kono T."/>
            <person name="Mallez S."/>
            <person name="Becker A."/>
            <person name="Gohl D.M."/>
            <person name="Silverstein K.A.T."/>
            <person name="Koren S."/>
            <person name="Bechman K.B."/>
            <person name="Herman A."/>
            <person name="Abrahante J.E."/>
            <person name="Garbe J."/>
        </authorList>
    </citation>
    <scope>NUCLEOTIDE SEQUENCE</scope>
    <source>
        <strain evidence="5">Duluth1</strain>
        <tissue evidence="5">Whole animal</tissue>
    </source>
</reference>
<comment type="similarity">
    <text evidence="3">Belongs to the yippee family.</text>
</comment>
<evidence type="ECO:0000256" key="1">
    <source>
        <dbReference type="ARBA" id="ARBA00022723"/>
    </source>
</evidence>
<evidence type="ECO:0000259" key="4">
    <source>
        <dbReference type="PROSITE" id="PS51788"/>
    </source>
</evidence>
<dbReference type="CDD" id="cd15777">
    <property type="entry name" value="CRBN_C_like"/>
    <property type="match status" value="1"/>
</dbReference>
<dbReference type="PROSITE" id="PS51788">
    <property type="entry name" value="CULT"/>
    <property type="match status" value="1"/>
</dbReference>
<evidence type="ECO:0000256" key="3">
    <source>
        <dbReference type="RuleBase" id="RU110713"/>
    </source>
</evidence>
<dbReference type="EMBL" id="JAIWYP010000008">
    <property type="protein sequence ID" value="KAH3780927.1"/>
    <property type="molecule type" value="Genomic_DNA"/>
</dbReference>
<gene>
    <name evidence="5" type="ORF">DPMN_158752</name>
</gene>
<evidence type="ECO:0000313" key="6">
    <source>
        <dbReference type="Proteomes" id="UP000828390"/>
    </source>
</evidence>
<dbReference type="FunFam" id="2.170.150.20:FF:000007">
    <property type="entry name" value="Protein cereblon"/>
    <property type="match status" value="1"/>
</dbReference>
<dbReference type="Proteomes" id="UP000828390">
    <property type="component" value="Unassembled WGS sequence"/>
</dbReference>
<comment type="caution">
    <text evidence="5">The sequence shown here is derived from an EMBL/GenBank/DDBJ whole genome shotgun (WGS) entry which is preliminary data.</text>
</comment>
<name>A0A9D4EIE1_DREPO</name>
<feature type="domain" description="CULT" evidence="4">
    <location>
        <begin position="1"/>
        <end position="97"/>
    </location>
</feature>
<dbReference type="AlphaFoldDB" id="A0A9D4EIE1"/>
<dbReference type="Pfam" id="PF03226">
    <property type="entry name" value="Yippee-Mis18"/>
    <property type="match status" value="1"/>
</dbReference>
<evidence type="ECO:0000256" key="2">
    <source>
        <dbReference type="ARBA" id="ARBA00022833"/>
    </source>
</evidence>
<dbReference type="GO" id="GO:0046872">
    <property type="term" value="F:metal ion binding"/>
    <property type="evidence" value="ECO:0007669"/>
    <property type="project" value="UniProtKB-KW"/>
</dbReference>
<dbReference type="Gene3D" id="2.170.150.20">
    <property type="entry name" value="Peptide methionine sulfoxide reductase"/>
    <property type="match status" value="1"/>
</dbReference>
<keyword evidence="6" id="KW-1185">Reference proteome</keyword>
<organism evidence="5 6">
    <name type="scientific">Dreissena polymorpha</name>
    <name type="common">Zebra mussel</name>
    <name type="synonym">Mytilus polymorpha</name>
    <dbReference type="NCBI Taxonomy" id="45954"/>
    <lineage>
        <taxon>Eukaryota</taxon>
        <taxon>Metazoa</taxon>
        <taxon>Spiralia</taxon>
        <taxon>Lophotrochozoa</taxon>
        <taxon>Mollusca</taxon>
        <taxon>Bivalvia</taxon>
        <taxon>Autobranchia</taxon>
        <taxon>Heteroconchia</taxon>
        <taxon>Euheterodonta</taxon>
        <taxon>Imparidentia</taxon>
        <taxon>Neoheterodontei</taxon>
        <taxon>Myida</taxon>
        <taxon>Dreissenoidea</taxon>
        <taxon>Dreissenidae</taxon>
        <taxon>Dreissena</taxon>
    </lineage>
</organism>